<dbReference type="Gene3D" id="1.10.287.470">
    <property type="entry name" value="Helix hairpin bin"/>
    <property type="match status" value="1"/>
</dbReference>
<dbReference type="Gene3D" id="2.40.50.100">
    <property type="match status" value="2"/>
</dbReference>
<accession>K1XWC1</accession>
<reference evidence="3" key="1">
    <citation type="journal article" date="2012" name="Science">
        <title>Fermentation, hydrogen, and sulfur metabolism in multiple uncultivated bacterial phyla.</title>
        <authorList>
            <person name="Wrighton K.C."/>
            <person name="Thomas B.C."/>
            <person name="Sharon I."/>
            <person name="Miller C.S."/>
            <person name="Castelle C.J."/>
            <person name="VerBerkmoes N.C."/>
            <person name="Wilkins M.J."/>
            <person name="Hettich R.L."/>
            <person name="Lipton M.S."/>
            <person name="Williams K.H."/>
            <person name="Long P.E."/>
            <person name="Banfield J.F."/>
        </authorList>
    </citation>
    <scope>NUCLEOTIDE SEQUENCE [LARGE SCALE GENOMIC DNA]</scope>
</reference>
<dbReference type="InterPro" id="IPR006143">
    <property type="entry name" value="RND_pump_MFP"/>
</dbReference>
<evidence type="ECO:0000256" key="2">
    <source>
        <dbReference type="SAM" id="MobiDB-lite"/>
    </source>
</evidence>
<organism evidence="3">
    <name type="scientific">uncultured bacterium</name>
    <name type="common">gcode 4</name>
    <dbReference type="NCBI Taxonomy" id="1234023"/>
    <lineage>
        <taxon>Bacteria</taxon>
        <taxon>environmental samples</taxon>
    </lineage>
</organism>
<name>K1XWC1_9BACT</name>
<proteinExistence type="inferred from homology"/>
<protein>
    <submittedName>
        <fullName evidence="3">RND efflux transporter</fullName>
    </submittedName>
</protein>
<dbReference type="SUPFAM" id="SSF111369">
    <property type="entry name" value="HlyD-like secretion proteins"/>
    <property type="match status" value="1"/>
</dbReference>
<sequence length="654" mass="71432">MNKIIKIGAILLVLSGTGYGLYGAIQPSVIEKTAQKKVAATDHSKMDKMVTYVKPKVYVGTKSAITSYLGEIQTEKNGQIYAYRDGIIEAYLAQVGDSVKKGQVVARLLPAEFNPDLANMIAEKRSMLIKSQGMVKSATITLENTKKISSRTTESTENQLSATIREQDAKIAKMLESLAALDTQISVQQKTIENMTKKTVASVDLETTKLGLSTNNLKTSLKNSYNSLIRIFYNSNMNLNNAPNTLSNVYFGAKNTSVLNAFTNNMAILSVLSPKLEAMSSEESFAYAQNMTKAIDKALIVLDNTITSEMYSETMLNDDKKMLIMAKTDSMTGIQTILNMYEEQSGMLTKEKTMADTDVQTEKLMIEKMQAERRVMETDIAMAKAEKERMVAETTNMKTMSENETSKMETEAQKMLIDANADLQAANVSLWTLESAGFSNEVRAPFAGKITRRNINAGESIAMGTPLYDIVGSATKKEAPKTFVRFEIPETDLSDATIGKEVRFYRTAEPLRKLTAKIARVSPAVGSSSKGVIIEAEFAQNTKDISIGSTVRVEMEKAGNMLLIPSSSVAQSDSGDLSVFTIDNKGIIRSKPVSTERTVGLDVYVSSGILKDDKIIELPKNYAFLEDGIKVSPMEKPTVATPAGGAPSMPAGHH</sequence>
<dbReference type="Gene3D" id="2.40.30.170">
    <property type="match status" value="1"/>
</dbReference>
<evidence type="ECO:0000313" key="3">
    <source>
        <dbReference type="EMBL" id="EKD29231.1"/>
    </source>
</evidence>
<dbReference type="Gene3D" id="2.40.420.20">
    <property type="match status" value="1"/>
</dbReference>
<dbReference type="GO" id="GO:0015562">
    <property type="term" value="F:efflux transmembrane transporter activity"/>
    <property type="evidence" value="ECO:0007669"/>
    <property type="project" value="TreeGrafter"/>
</dbReference>
<dbReference type="GO" id="GO:1990281">
    <property type="term" value="C:efflux pump complex"/>
    <property type="evidence" value="ECO:0007669"/>
    <property type="project" value="TreeGrafter"/>
</dbReference>
<comment type="similarity">
    <text evidence="1">Belongs to the membrane fusion protein (MFP) (TC 8.A.1) family.</text>
</comment>
<dbReference type="AlphaFoldDB" id="K1XWC1"/>
<feature type="region of interest" description="Disordered" evidence="2">
    <location>
        <begin position="635"/>
        <end position="654"/>
    </location>
</feature>
<dbReference type="EMBL" id="AMFJ01034469">
    <property type="protein sequence ID" value="EKD29231.1"/>
    <property type="molecule type" value="Genomic_DNA"/>
</dbReference>
<dbReference type="PANTHER" id="PTHR30469">
    <property type="entry name" value="MULTIDRUG RESISTANCE PROTEIN MDTA"/>
    <property type="match status" value="1"/>
</dbReference>
<comment type="caution">
    <text evidence="3">The sequence shown here is derived from an EMBL/GenBank/DDBJ whole genome shotgun (WGS) entry which is preliminary data.</text>
</comment>
<dbReference type="PANTHER" id="PTHR30469:SF15">
    <property type="entry name" value="HLYD FAMILY OF SECRETION PROTEINS"/>
    <property type="match status" value="1"/>
</dbReference>
<gene>
    <name evidence="3" type="ORF">ACD_78C00469G0006</name>
</gene>
<evidence type="ECO:0000256" key="1">
    <source>
        <dbReference type="ARBA" id="ARBA00009477"/>
    </source>
</evidence>
<dbReference type="NCBIfam" id="TIGR01730">
    <property type="entry name" value="RND_mfp"/>
    <property type="match status" value="1"/>
</dbReference>